<reference evidence="1" key="1">
    <citation type="submission" date="2023-10" db="EMBL/GenBank/DDBJ databases">
        <authorList>
            <person name="Domelevo Entfellner J.-B."/>
        </authorList>
    </citation>
    <scope>NUCLEOTIDE SEQUENCE</scope>
</reference>
<name>A0AA86VM60_9FABA</name>
<protein>
    <submittedName>
        <fullName evidence="1">Uncharacterized protein</fullName>
    </submittedName>
</protein>
<evidence type="ECO:0000313" key="2">
    <source>
        <dbReference type="Proteomes" id="UP001189624"/>
    </source>
</evidence>
<accession>A0AA86VM60</accession>
<dbReference type="Proteomes" id="UP001189624">
    <property type="component" value="Chromosome 7"/>
</dbReference>
<organism evidence="1 2">
    <name type="scientific">Sphenostylis stenocarpa</name>
    <dbReference type="NCBI Taxonomy" id="92480"/>
    <lineage>
        <taxon>Eukaryota</taxon>
        <taxon>Viridiplantae</taxon>
        <taxon>Streptophyta</taxon>
        <taxon>Embryophyta</taxon>
        <taxon>Tracheophyta</taxon>
        <taxon>Spermatophyta</taxon>
        <taxon>Magnoliopsida</taxon>
        <taxon>eudicotyledons</taxon>
        <taxon>Gunneridae</taxon>
        <taxon>Pentapetalae</taxon>
        <taxon>rosids</taxon>
        <taxon>fabids</taxon>
        <taxon>Fabales</taxon>
        <taxon>Fabaceae</taxon>
        <taxon>Papilionoideae</taxon>
        <taxon>50 kb inversion clade</taxon>
        <taxon>NPAAA clade</taxon>
        <taxon>indigoferoid/millettioid clade</taxon>
        <taxon>Phaseoleae</taxon>
        <taxon>Sphenostylis</taxon>
    </lineage>
</organism>
<dbReference type="Gramene" id="rna-AYBTSS11_LOCUS21839">
    <property type="protein sequence ID" value="CAJ1968666.1"/>
    <property type="gene ID" value="gene-AYBTSS11_LOCUS21839"/>
</dbReference>
<gene>
    <name evidence="1" type="ORF">AYBTSS11_LOCUS21839</name>
</gene>
<evidence type="ECO:0000313" key="1">
    <source>
        <dbReference type="EMBL" id="CAJ1968666.1"/>
    </source>
</evidence>
<keyword evidence="2" id="KW-1185">Reference proteome</keyword>
<dbReference type="EMBL" id="OY731404">
    <property type="protein sequence ID" value="CAJ1968666.1"/>
    <property type="molecule type" value="Genomic_DNA"/>
</dbReference>
<feature type="non-terminal residue" evidence="1">
    <location>
        <position position="1"/>
    </location>
</feature>
<sequence>LDITTLQENHELTTLRSLKAAVRVNFLAKRKQVDALPLLLHRSLLATYLVCTARRSIFSTLTPHILHACWGHLASTVAFNLEPFISA</sequence>
<dbReference type="AlphaFoldDB" id="A0AA86VM60"/>
<proteinExistence type="predicted"/>